<keyword evidence="1 8" id="KW-0645">Protease</keyword>
<name>A0A0S2SEV6_9GAMM</name>
<proteinExistence type="inferred from homology"/>
<evidence type="ECO:0000256" key="7">
    <source>
        <dbReference type="ARBA" id="ARBA00023049"/>
    </source>
</evidence>
<feature type="binding site" evidence="8">
    <location>
        <position position="218"/>
    </location>
    <ligand>
        <name>Zn(2+)</name>
        <dbReference type="ChEBI" id="CHEBI:29105"/>
        <note>catalytic</note>
    </ligand>
</feature>
<protein>
    <recommendedName>
        <fullName evidence="8">Putative beta-barrel assembly-enhancing protease</fullName>
        <ecNumber evidence="8">3.4.-.-</ecNumber>
    </recommendedName>
</protein>
<keyword evidence="5 8" id="KW-0378">Hydrolase</keyword>
<evidence type="ECO:0000256" key="5">
    <source>
        <dbReference type="ARBA" id="ARBA00022801"/>
    </source>
</evidence>
<feature type="active site" evidence="8">
    <location>
        <position position="154"/>
    </location>
</feature>
<comment type="function">
    <text evidence="8">Functions as both a chaperone and a metalloprotease. Maintains the integrity of the outer membrane by promoting either the assembly or the elimination of outer membrane proteins, depending on their folding state.</text>
</comment>
<dbReference type="InterPro" id="IPR051156">
    <property type="entry name" value="Mito/Outer_Membr_Metalloprot"/>
</dbReference>
<evidence type="ECO:0000256" key="1">
    <source>
        <dbReference type="ARBA" id="ARBA00022670"/>
    </source>
</evidence>
<dbReference type="GO" id="GO:0008270">
    <property type="term" value="F:zinc ion binding"/>
    <property type="evidence" value="ECO:0007669"/>
    <property type="project" value="UniProtKB-UniRule"/>
</dbReference>
<dbReference type="InterPro" id="IPR001915">
    <property type="entry name" value="Peptidase_M48"/>
</dbReference>
<dbReference type="Gene3D" id="1.25.40.10">
    <property type="entry name" value="Tetratricopeptide repeat domain"/>
    <property type="match status" value="1"/>
</dbReference>
<dbReference type="InterPro" id="IPR011990">
    <property type="entry name" value="TPR-like_helical_dom_sf"/>
</dbReference>
<accession>A0A0S2SEV6</accession>
<dbReference type="EC" id="3.4.-.-" evidence="8"/>
<keyword evidence="2 8" id="KW-0479">Metal-binding</keyword>
<feature type="domain" description="Peptidase M48" evidence="9">
    <location>
        <begin position="91"/>
        <end position="276"/>
    </location>
</feature>
<evidence type="ECO:0000256" key="6">
    <source>
        <dbReference type="ARBA" id="ARBA00022833"/>
    </source>
</evidence>
<evidence type="ECO:0000256" key="2">
    <source>
        <dbReference type="ARBA" id="ARBA00022723"/>
    </source>
</evidence>
<comment type="similarity">
    <text evidence="8">Belongs to the peptidase M48 family. BepA subfamily.</text>
</comment>
<gene>
    <name evidence="10" type="ORF">WL1483_4473</name>
</gene>
<comment type="subcellular location">
    <subcellularLocation>
        <location evidence="8">Periplasm</location>
    </subcellularLocation>
</comment>
<reference evidence="10 11" key="2">
    <citation type="journal article" date="2016" name="Genome Announc.">
        <title>Complete Genome Sequence of the Highly Virulent Aeromonas schubertii Strain WL1483, Isolated from Diseased Snakehead Fish (Channa argus) in China.</title>
        <authorList>
            <person name="Liu L."/>
            <person name="Li N."/>
            <person name="Zhang D."/>
            <person name="Fu X."/>
            <person name="Shi C."/>
            <person name="Lin Q."/>
            <person name="Hao G."/>
        </authorList>
    </citation>
    <scope>NUCLEOTIDE SEQUENCE [LARGE SCALE GENOMIC DNA]</scope>
    <source>
        <strain evidence="10 11">WL1483</strain>
    </source>
</reference>
<keyword evidence="6 8" id="KW-0862">Zinc</keyword>
<feature type="binding site" evidence="8">
    <location>
        <position position="153"/>
    </location>
    <ligand>
        <name>Zn(2+)</name>
        <dbReference type="ChEBI" id="CHEBI:29105"/>
        <note>catalytic</note>
    </ligand>
</feature>
<keyword evidence="4 8" id="KW-0574">Periplasm</keyword>
<dbReference type="SUPFAM" id="SSF48452">
    <property type="entry name" value="TPR-like"/>
    <property type="match status" value="1"/>
</dbReference>
<dbReference type="Pfam" id="PF01435">
    <property type="entry name" value="Peptidase_M48"/>
    <property type="match status" value="1"/>
</dbReference>
<evidence type="ECO:0000256" key="3">
    <source>
        <dbReference type="ARBA" id="ARBA00022729"/>
    </source>
</evidence>
<dbReference type="CDD" id="cd07333">
    <property type="entry name" value="M48C_bepA_like"/>
    <property type="match status" value="1"/>
</dbReference>
<dbReference type="KEGG" id="asr:WL1483_4473"/>
<evidence type="ECO:0000313" key="10">
    <source>
        <dbReference type="EMBL" id="ALP40237.1"/>
    </source>
</evidence>
<dbReference type="Pfam" id="PF14559">
    <property type="entry name" value="TPR_19"/>
    <property type="match status" value="1"/>
</dbReference>
<dbReference type="PANTHER" id="PTHR22726:SF1">
    <property type="entry name" value="METALLOENDOPEPTIDASE OMA1, MITOCHONDRIAL"/>
    <property type="match status" value="1"/>
</dbReference>
<feature type="binding site" evidence="8">
    <location>
        <position position="157"/>
    </location>
    <ligand>
        <name>Zn(2+)</name>
        <dbReference type="ChEBI" id="CHEBI:29105"/>
        <note>catalytic</note>
    </ligand>
</feature>
<dbReference type="GO" id="GO:0004222">
    <property type="term" value="F:metalloendopeptidase activity"/>
    <property type="evidence" value="ECO:0007669"/>
    <property type="project" value="InterPro"/>
</dbReference>
<dbReference type="AlphaFoldDB" id="A0A0S2SEV6"/>
<dbReference type="EMBL" id="CP013067">
    <property type="protein sequence ID" value="ALP40237.1"/>
    <property type="molecule type" value="Genomic_DNA"/>
</dbReference>
<dbReference type="GO" id="GO:0042597">
    <property type="term" value="C:periplasmic space"/>
    <property type="evidence" value="ECO:0007669"/>
    <property type="project" value="UniProtKB-SubCell"/>
</dbReference>
<dbReference type="Proteomes" id="UP000058114">
    <property type="component" value="Chromosome"/>
</dbReference>
<feature type="active site" description="Proton donor" evidence="8">
    <location>
        <position position="222"/>
    </location>
</feature>
<evidence type="ECO:0000313" key="11">
    <source>
        <dbReference type="Proteomes" id="UP000058114"/>
    </source>
</evidence>
<dbReference type="InterPro" id="IPR030873">
    <property type="entry name" value="Protease_BepA"/>
</dbReference>
<evidence type="ECO:0000256" key="4">
    <source>
        <dbReference type="ARBA" id="ARBA00022764"/>
    </source>
</evidence>
<dbReference type="PANTHER" id="PTHR22726">
    <property type="entry name" value="METALLOENDOPEPTIDASE OMA1"/>
    <property type="match status" value="1"/>
</dbReference>
<organism evidence="10 11">
    <name type="scientific">Aeromonas schubertii</name>
    <dbReference type="NCBI Taxonomy" id="652"/>
    <lineage>
        <taxon>Bacteria</taxon>
        <taxon>Pseudomonadati</taxon>
        <taxon>Pseudomonadota</taxon>
        <taxon>Gammaproteobacteria</taxon>
        <taxon>Aeromonadales</taxon>
        <taxon>Aeromonadaceae</taxon>
        <taxon>Aeromonas</taxon>
    </lineage>
</organism>
<reference evidence="11" key="1">
    <citation type="submission" date="2015-10" db="EMBL/GenBank/DDBJ databases">
        <title>Complete Genome Sequence of Aeromonas schubertii strain WL1483.</title>
        <authorList>
            <person name="Liu L."/>
        </authorList>
    </citation>
    <scope>NUCLEOTIDE SEQUENCE [LARGE SCALE GENOMIC DNA]</scope>
    <source>
        <strain evidence="11">WL1483</strain>
    </source>
</reference>
<dbReference type="GO" id="GO:0051603">
    <property type="term" value="P:proteolysis involved in protein catabolic process"/>
    <property type="evidence" value="ECO:0007669"/>
    <property type="project" value="TreeGrafter"/>
</dbReference>
<keyword evidence="3 8" id="KW-0732">Signal</keyword>
<dbReference type="Gene3D" id="3.30.2010.10">
    <property type="entry name" value="Metalloproteases ('zincins'), catalytic domain"/>
    <property type="match status" value="1"/>
</dbReference>
<comment type="cofactor">
    <cofactor evidence="8">
        <name>Zn(2+)</name>
        <dbReference type="ChEBI" id="CHEBI:29105"/>
    </cofactor>
    <text evidence="8">Binds 1 zinc ion per subunit.</text>
</comment>
<dbReference type="HAMAP" id="MF_00997">
    <property type="entry name" value="Protease_BepA"/>
    <property type="match status" value="1"/>
</dbReference>
<evidence type="ECO:0000259" key="9">
    <source>
        <dbReference type="Pfam" id="PF01435"/>
    </source>
</evidence>
<dbReference type="PATRIC" id="fig|652.5.peg.1164"/>
<dbReference type="GO" id="GO:0016020">
    <property type="term" value="C:membrane"/>
    <property type="evidence" value="ECO:0007669"/>
    <property type="project" value="InterPro"/>
</dbReference>
<sequence length="504" mass="55153">MGARWQGYPAQAHPKERESVARKSLVAASIPLLIAALCGATAPALASNQLPDIGTAGVVALPIEQEVRYGDAFMRFARAGLPVIDDPVLSEYLDSIGQRLLANADGVRFPFTFFLVNDSSINAAAFLGGRVKVHTGLFLYADNESELASVLAHEITHVTQRHIARYLEAQASNTPLTLAGLVGSIALAVINPTAGIAALQTTLGLSMQSAINYTRDNEFEADRIGMKTLYDAGFEPMGMANFFQKLAAEYRYTSKPPEMLLTHPLPETRISEARARAASYQARRVPPSLDFLMAKARIQVRYGNESADGMLTYFDARLAKGDYGLKDAALYGKALALVQLKRYDEADVIMKELASRHPEDLFVIDTQTDIDMAKGRSQEAIARLKSAQRRMPDNEVVIINLANALLESGQTKQAIALLDPYVRAHGDNSLAWSMLSDAYRKAGRMTDLHLARAEQLALRGDYQAAIDEMVVGRGTTSDKLTLARIEARIAQLEQAQKELESLKR</sequence>
<evidence type="ECO:0000256" key="8">
    <source>
        <dbReference type="HAMAP-Rule" id="MF_00997"/>
    </source>
</evidence>
<keyword evidence="7 8" id="KW-0482">Metalloprotease</keyword>